<dbReference type="InterPro" id="IPR002401">
    <property type="entry name" value="Cyt_P450_E_grp-I"/>
</dbReference>
<dbReference type="InterPro" id="IPR036396">
    <property type="entry name" value="Cyt_P450_sf"/>
</dbReference>
<keyword evidence="10" id="KW-0472">Membrane</keyword>
<dbReference type="AlphaFoldDB" id="A0A0D2I593"/>
<name>A0A0D2I593_CLAB1</name>
<dbReference type="PANTHER" id="PTHR24305">
    <property type="entry name" value="CYTOCHROME P450"/>
    <property type="match status" value="1"/>
</dbReference>
<evidence type="ECO:0000256" key="3">
    <source>
        <dbReference type="ARBA" id="ARBA00022617"/>
    </source>
</evidence>
<keyword evidence="5 9" id="KW-0560">Oxidoreductase</keyword>
<dbReference type="PRINTS" id="PR00463">
    <property type="entry name" value="EP450I"/>
</dbReference>
<keyword evidence="6 8" id="KW-0408">Iron</keyword>
<dbReference type="PANTHER" id="PTHR24305:SF210">
    <property type="entry name" value="CYTOCHROME P450 MONOOXYGENASE ASQL-RELATED"/>
    <property type="match status" value="1"/>
</dbReference>
<evidence type="ECO:0000256" key="1">
    <source>
        <dbReference type="ARBA" id="ARBA00001971"/>
    </source>
</evidence>
<dbReference type="InterPro" id="IPR001128">
    <property type="entry name" value="Cyt_P450"/>
</dbReference>
<accession>A0A0D2I593</accession>
<dbReference type="GO" id="GO:0020037">
    <property type="term" value="F:heme binding"/>
    <property type="evidence" value="ECO:0007669"/>
    <property type="project" value="InterPro"/>
</dbReference>
<dbReference type="HOGENOM" id="CLU_001570_14_0_1"/>
<organism evidence="11 12">
    <name type="scientific">Cladophialophora bantiana (strain ATCC 10958 / CBS 173.52 / CDC B-1940 / NIH 8579)</name>
    <name type="common">Xylohypha bantiana</name>
    <dbReference type="NCBI Taxonomy" id="1442370"/>
    <lineage>
        <taxon>Eukaryota</taxon>
        <taxon>Fungi</taxon>
        <taxon>Dikarya</taxon>
        <taxon>Ascomycota</taxon>
        <taxon>Pezizomycotina</taxon>
        <taxon>Eurotiomycetes</taxon>
        <taxon>Chaetothyriomycetidae</taxon>
        <taxon>Chaetothyriales</taxon>
        <taxon>Herpotrichiellaceae</taxon>
        <taxon>Cladophialophora</taxon>
    </lineage>
</organism>
<evidence type="ECO:0000256" key="4">
    <source>
        <dbReference type="ARBA" id="ARBA00022723"/>
    </source>
</evidence>
<dbReference type="Pfam" id="PF00067">
    <property type="entry name" value="p450"/>
    <property type="match status" value="1"/>
</dbReference>
<keyword evidence="10" id="KW-0812">Transmembrane</keyword>
<evidence type="ECO:0000256" key="7">
    <source>
        <dbReference type="ARBA" id="ARBA00023033"/>
    </source>
</evidence>
<evidence type="ECO:0000256" key="6">
    <source>
        <dbReference type="ARBA" id="ARBA00023004"/>
    </source>
</evidence>
<evidence type="ECO:0000256" key="10">
    <source>
        <dbReference type="SAM" id="Phobius"/>
    </source>
</evidence>
<dbReference type="RefSeq" id="XP_016618693.1">
    <property type="nucleotide sequence ID" value="XM_016764743.1"/>
</dbReference>
<dbReference type="PRINTS" id="PR00385">
    <property type="entry name" value="P450"/>
</dbReference>
<keyword evidence="7 9" id="KW-0503">Monooxygenase</keyword>
<dbReference type="Gene3D" id="1.10.630.10">
    <property type="entry name" value="Cytochrome P450"/>
    <property type="match status" value="1"/>
</dbReference>
<dbReference type="VEuPathDB" id="FungiDB:Z519_07006"/>
<proteinExistence type="inferred from homology"/>
<dbReference type="CDD" id="cd11060">
    <property type="entry name" value="CYP57A1-like"/>
    <property type="match status" value="1"/>
</dbReference>
<dbReference type="Proteomes" id="UP000053789">
    <property type="component" value="Unassembled WGS sequence"/>
</dbReference>
<evidence type="ECO:0000256" key="5">
    <source>
        <dbReference type="ARBA" id="ARBA00023002"/>
    </source>
</evidence>
<feature type="binding site" description="axial binding residue" evidence="8">
    <location>
        <position position="444"/>
    </location>
    <ligand>
        <name>heme</name>
        <dbReference type="ChEBI" id="CHEBI:30413"/>
    </ligand>
    <ligandPart>
        <name>Fe</name>
        <dbReference type="ChEBI" id="CHEBI:18248"/>
    </ligandPart>
</feature>
<dbReference type="GO" id="GO:0005506">
    <property type="term" value="F:iron ion binding"/>
    <property type="evidence" value="ECO:0007669"/>
    <property type="project" value="InterPro"/>
</dbReference>
<keyword evidence="3 8" id="KW-0349">Heme</keyword>
<keyword evidence="10" id="KW-1133">Transmembrane helix</keyword>
<evidence type="ECO:0000256" key="2">
    <source>
        <dbReference type="ARBA" id="ARBA00010617"/>
    </source>
</evidence>
<dbReference type="InterPro" id="IPR050121">
    <property type="entry name" value="Cytochrome_P450_monoxygenase"/>
</dbReference>
<gene>
    <name evidence="11" type="ORF">Z519_07006</name>
</gene>
<sequence>MAMIYSVIVPIIMPLVLVGVVVVSLLLKSILQYWSLRHIPGPFAAKFTNFWLARKFWNRENFEAIALDLDKRYGPVVRYGPNRVLFSDLSAIGVVFNTKNPFSKAESYEVAFQAVNGKLISSFATERNEARVSAIKKQIIGAFTTTAILDYECHVDRNIKNLVGRLLNAEPELNIARWIIYFAFDTICNIAFSDDQGFVEKQADLGSTLEGSRQRFGHWHNWQSLPKLEKLIYKNRFVSRGTGATSLLGGLAIKRLQTRLEKGGVGTHSDLLDRYLQAGERDPVTFDRSTIIGLLISTIHAGAETTAATVNLTLYYLLTNPRAMTRLRTEIEDAKLASPPSWQSVSKLRYLEACIKEAGRIRPLILDPIEREVPANGSGIEISGVYVPPGSVVAINTHALNRDPIIWGDKVDEFRPERWIEADEAQLSKMERANLNFSTGRRSCIGRHIAWIEMKKVLPELLNRFDIELTNPHQQLQPSGSMVFFVDDLKVRLTPR</sequence>
<evidence type="ECO:0008006" key="13">
    <source>
        <dbReference type="Google" id="ProtNLM"/>
    </source>
</evidence>
<dbReference type="EMBL" id="KN846989">
    <property type="protein sequence ID" value="KIW92024.1"/>
    <property type="molecule type" value="Genomic_DNA"/>
</dbReference>
<evidence type="ECO:0000256" key="9">
    <source>
        <dbReference type="RuleBase" id="RU000461"/>
    </source>
</evidence>
<dbReference type="GeneID" id="27699934"/>
<keyword evidence="4 8" id="KW-0479">Metal-binding</keyword>
<dbReference type="PROSITE" id="PS00086">
    <property type="entry name" value="CYTOCHROME_P450"/>
    <property type="match status" value="1"/>
</dbReference>
<evidence type="ECO:0000256" key="8">
    <source>
        <dbReference type="PIRSR" id="PIRSR602401-1"/>
    </source>
</evidence>
<evidence type="ECO:0000313" key="11">
    <source>
        <dbReference type="EMBL" id="KIW92024.1"/>
    </source>
</evidence>
<evidence type="ECO:0000313" key="12">
    <source>
        <dbReference type="Proteomes" id="UP000053789"/>
    </source>
</evidence>
<dbReference type="SUPFAM" id="SSF48264">
    <property type="entry name" value="Cytochrome P450"/>
    <property type="match status" value="1"/>
</dbReference>
<feature type="transmembrane region" description="Helical" evidence="10">
    <location>
        <begin position="6"/>
        <end position="27"/>
    </location>
</feature>
<keyword evidence="12" id="KW-1185">Reference proteome</keyword>
<comment type="cofactor">
    <cofactor evidence="1 8">
        <name>heme</name>
        <dbReference type="ChEBI" id="CHEBI:30413"/>
    </cofactor>
</comment>
<protein>
    <recommendedName>
        <fullName evidence="13">Cytochrome P450 oxidoreductase</fullName>
    </recommendedName>
</protein>
<dbReference type="GO" id="GO:0004497">
    <property type="term" value="F:monooxygenase activity"/>
    <property type="evidence" value="ECO:0007669"/>
    <property type="project" value="UniProtKB-KW"/>
</dbReference>
<dbReference type="OrthoDB" id="3934656at2759"/>
<reference evidence="11" key="1">
    <citation type="submission" date="2015-01" db="EMBL/GenBank/DDBJ databases">
        <title>The Genome Sequence of Cladophialophora bantiana CBS 173.52.</title>
        <authorList>
            <consortium name="The Broad Institute Genomics Platform"/>
            <person name="Cuomo C."/>
            <person name="de Hoog S."/>
            <person name="Gorbushina A."/>
            <person name="Stielow B."/>
            <person name="Teixiera M."/>
            <person name="Abouelleil A."/>
            <person name="Chapman S.B."/>
            <person name="Priest M."/>
            <person name="Young S.K."/>
            <person name="Wortman J."/>
            <person name="Nusbaum C."/>
            <person name="Birren B."/>
        </authorList>
    </citation>
    <scope>NUCLEOTIDE SEQUENCE [LARGE SCALE GENOMIC DNA]</scope>
    <source>
        <strain evidence="11">CBS 173.52</strain>
    </source>
</reference>
<comment type="similarity">
    <text evidence="2 9">Belongs to the cytochrome P450 family.</text>
</comment>
<dbReference type="InterPro" id="IPR017972">
    <property type="entry name" value="Cyt_P450_CS"/>
</dbReference>
<dbReference type="GO" id="GO:0016705">
    <property type="term" value="F:oxidoreductase activity, acting on paired donors, with incorporation or reduction of molecular oxygen"/>
    <property type="evidence" value="ECO:0007669"/>
    <property type="project" value="InterPro"/>
</dbReference>